<keyword evidence="1" id="KW-0812">Transmembrane</keyword>
<evidence type="ECO:0000256" key="1">
    <source>
        <dbReference type="SAM" id="Phobius"/>
    </source>
</evidence>
<feature type="transmembrane region" description="Helical" evidence="1">
    <location>
        <begin position="138"/>
        <end position="156"/>
    </location>
</feature>
<name>A0ABT9VBN2_9BACI</name>
<keyword evidence="1" id="KW-0472">Membrane</keyword>
<dbReference type="PANTHER" id="PTHR37814:SF1">
    <property type="entry name" value="MEMBRANE PROTEIN"/>
    <property type="match status" value="1"/>
</dbReference>
<dbReference type="RefSeq" id="WP_306974027.1">
    <property type="nucleotide sequence ID" value="NZ_JAUSTQ010000001.1"/>
</dbReference>
<sequence length="341" mass="37985">MAKGIQWIGLIVATMIGAGYASGREIWEFFGHESSLAIVLFAILFTLSCHAILTLSYELNSEDYMPLLKRLVGERWAKFYDWSVLLYLFTTIFVMISGSGATVAVFDWPTIVGVICMVVGLLVIIPRGMDGILSINRLLLPVMIVALGVVLILFIWREDVPLLYHDLADQDNWMASIPFTSLNVIPLIAVLGAIGKKITSYLEIYIASIGSGLILGVLSYLYNISLIQVADQLYFYDIPLFAILYGYRIEIFFGMTGLLVFAIYTTALTSLFGLIARLQSQIDFSKGKLGILIIGLALPFTFVGFSNLISFLYPLYGVINLYVLAMLLLFPIIKRAKQHKI</sequence>
<feature type="transmembrane region" description="Helical" evidence="1">
    <location>
        <begin position="108"/>
        <end position="126"/>
    </location>
</feature>
<keyword evidence="3" id="KW-1185">Reference proteome</keyword>
<dbReference type="EMBL" id="JAUSTQ010000001">
    <property type="protein sequence ID" value="MDQ0158376.1"/>
    <property type="molecule type" value="Genomic_DNA"/>
</dbReference>
<dbReference type="InterPro" id="IPR038728">
    <property type="entry name" value="YkvI-like"/>
</dbReference>
<dbReference type="PANTHER" id="PTHR37814">
    <property type="entry name" value="CONSERVED MEMBRANE PROTEIN"/>
    <property type="match status" value="1"/>
</dbReference>
<reference evidence="2 3" key="1">
    <citation type="submission" date="2023-07" db="EMBL/GenBank/DDBJ databases">
        <title>Genomic Encyclopedia of Type Strains, Phase IV (KMG-IV): sequencing the most valuable type-strain genomes for metagenomic binning, comparative biology and taxonomic classification.</title>
        <authorList>
            <person name="Goeker M."/>
        </authorList>
    </citation>
    <scope>NUCLEOTIDE SEQUENCE [LARGE SCALE GENOMIC DNA]</scope>
    <source>
        <strain evidence="2 3">DSM 16460</strain>
    </source>
</reference>
<keyword evidence="1" id="KW-1133">Transmembrane helix</keyword>
<organism evidence="2 3">
    <name type="scientific">Alkalibacillus salilacus</name>
    <dbReference type="NCBI Taxonomy" id="284582"/>
    <lineage>
        <taxon>Bacteria</taxon>
        <taxon>Bacillati</taxon>
        <taxon>Bacillota</taxon>
        <taxon>Bacilli</taxon>
        <taxon>Bacillales</taxon>
        <taxon>Bacillaceae</taxon>
        <taxon>Alkalibacillus</taxon>
    </lineage>
</organism>
<feature type="transmembrane region" description="Helical" evidence="1">
    <location>
        <begin position="7"/>
        <end position="23"/>
    </location>
</feature>
<feature type="transmembrane region" description="Helical" evidence="1">
    <location>
        <begin position="79"/>
        <end position="96"/>
    </location>
</feature>
<proteinExistence type="predicted"/>
<feature type="transmembrane region" description="Helical" evidence="1">
    <location>
        <begin position="251"/>
        <end position="277"/>
    </location>
</feature>
<feature type="transmembrane region" description="Helical" evidence="1">
    <location>
        <begin position="315"/>
        <end position="333"/>
    </location>
</feature>
<gene>
    <name evidence="2" type="ORF">J2S77_000326</name>
</gene>
<evidence type="ECO:0000313" key="2">
    <source>
        <dbReference type="EMBL" id="MDQ0158376.1"/>
    </source>
</evidence>
<accession>A0ABT9VBN2</accession>
<dbReference type="Proteomes" id="UP001224359">
    <property type="component" value="Unassembled WGS sequence"/>
</dbReference>
<feature type="transmembrane region" description="Helical" evidence="1">
    <location>
        <begin position="35"/>
        <end position="59"/>
    </location>
</feature>
<feature type="transmembrane region" description="Helical" evidence="1">
    <location>
        <begin position="176"/>
        <end position="195"/>
    </location>
</feature>
<evidence type="ECO:0000313" key="3">
    <source>
        <dbReference type="Proteomes" id="UP001224359"/>
    </source>
</evidence>
<feature type="transmembrane region" description="Helical" evidence="1">
    <location>
        <begin position="289"/>
        <end position="309"/>
    </location>
</feature>
<feature type="transmembrane region" description="Helical" evidence="1">
    <location>
        <begin position="202"/>
        <end position="222"/>
    </location>
</feature>
<protein>
    <submittedName>
        <fullName evidence="2">Membrane protein YkvI</fullName>
    </submittedName>
</protein>
<comment type="caution">
    <text evidence="2">The sequence shown here is derived from an EMBL/GenBank/DDBJ whole genome shotgun (WGS) entry which is preliminary data.</text>
</comment>